<dbReference type="SUPFAM" id="SSF51735">
    <property type="entry name" value="NAD(P)-binding Rossmann-fold domains"/>
    <property type="match status" value="1"/>
</dbReference>
<evidence type="ECO:0000256" key="7">
    <source>
        <dbReference type="RuleBase" id="RU361277"/>
    </source>
</evidence>
<dbReference type="EMBL" id="PVTL01000010">
    <property type="protein sequence ID" value="PRY65463.1"/>
    <property type="molecule type" value="Genomic_DNA"/>
</dbReference>
<evidence type="ECO:0000313" key="10">
    <source>
        <dbReference type="Proteomes" id="UP000237983"/>
    </source>
</evidence>
<dbReference type="SUPFAM" id="SSF50129">
    <property type="entry name" value="GroES-like"/>
    <property type="match status" value="1"/>
</dbReference>
<dbReference type="InterPro" id="IPR047109">
    <property type="entry name" value="CAD-like"/>
</dbReference>
<dbReference type="AlphaFoldDB" id="A0A2T0V5M9"/>
<dbReference type="OrthoDB" id="3567264at2"/>
<comment type="cofactor">
    <cofactor evidence="1 7">
        <name>Zn(2+)</name>
        <dbReference type="ChEBI" id="CHEBI:29105"/>
    </cofactor>
</comment>
<dbReference type="Pfam" id="PF08240">
    <property type="entry name" value="ADH_N"/>
    <property type="match status" value="1"/>
</dbReference>
<dbReference type="InterPro" id="IPR036291">
    <property type="entry name" value="NAD(P)-bd_dom_sf"/>
</dbReference>
<comment type="similarity">
    <text evidence="7">Belongs to the zinc-containing alcohol dehydrogenase family.</text>
</comment>
<dbReference type="Gene3D" id="3.90.180.10">
    <property type="entry name" value="Medium-chain alcohol dehydrogenases, catalytic domain"/>
    <property type="match status" value="1"/>
</dbReference>
<evidence type="ECO:0000313" key="9">
    <source>
        <dbReference type="EMBL" id="PRY65463.1"/>
    </source>
</evidence>
<comment type="caution">
    <text evidence="9">The sequence shown here is derived from an EMBL/GenBank/DDBJ whole genome shotgun (WGS) entry which is preliminary data.</text>
</comment>
<evidence type="ECO:0000256" key="4">
    <source>
        <dbReference type="ARBA" id="ARBA00023002"/>
    </source>
</evidence>
<dbReference type="EC" id="1.1.1.2" evidence="5"/>
<dbReference type="GO" id="GO:0008270">
    <property type="term" value="F:zinc ion binding"/>
    <property type="evidence" value="ECO:0007669"/>
    <property type="project" value="InterPro"/>
</dbReference>
<evidence type="ECO:0000256" key="6">
    <source>
        <dbReference type="ARBA" id="ARBA00048262"/>
    </source>
</evidence>
<keyword evidence="4" id="KW-0560">Oxidoreductase</keyword>
<name>A0A2T0V5M9_9MICO</name>
<gene>
    <name evidence="9" type="ORF">B0I08_11095</name>
</gene>
<dbReference type="GO" id="GO:0008106">
    <property type="term" value="F:alcohol dehydrogenase (NADP+) activity"/>
    <property type="evidence" value="ECO:0007669"/>
    <property type="project" value="UniProtKB-EC"/>
</dbReference>
<dbReference type="PROSITE" id="PS00065">
    <property type="entry name" value="D_2_HYDROXYACID_DH_1"/>
    <property type="match status" value="1"/>
</dbReference>
<dbReference type="Proteomes" id="UP000237983">
    <property type="component" value="Unassembled WGS sequence"/>
</dbReference>
<dbReference type="PROSITE" id="PS00059">
    <property type="entry name" value="ADH_ZINC"/>
    <property type="match status" value="1"/>
</dbReference>
<accession>A0A2T0V5M9</accession>
<keyword evidence="10" id="KW-1185">Reference proteome</keyword>
<dbReference type="SMART" id="SM00829">
    <property type="entry name" value="PKS_ER"/>
    <property type="match status" value="1"/>
</dbReference>
<feature type="domain" description="Enoyl reductase (ER)" evidence="8">
    <location>
        <begin position="11"/>
        <end position="338"/>
    </location>
</feature>
<dbReference type="Gene3D" id="3.40.50.720">
    <property type="entry name" value="NAD(P)-binding Rossmann-like Domain"/>
    <property type="match status" value="1"/>
</dbReference>
<dbReference type="InterPro" id="IPR029752">
    <property type="entry name" value="D-isomer_DH_CS1"/>
</dbReference>
<dbReference type="InterPro" id="IPR013149">
    <property type="entry name" value="ADH-like_C"/>
</dbReference>
<comment type="catalytic activity">
    <reaction evidence="6">
        <text>a primary alcohol + NADP(+) = an aldehyde + NADPH + H(+)</text>
        <dbReference type="Rhea" id="RHEA:15937"/>
        <dbReference type="ChEBI" id="CHEBI:15378"/>
        <dbReference type="ChEBI" id="CHEBI:15734"/>
        <dbReference type="ChEBI" id="CHEBI:17478"/>
        <dbReference type="ChEBI" id="CHEBI:57783"/>
        <dbReference type="ChEBI" id="CHEBI:58349"/>
        <dbReference type="EC" id="1.1.1.2"/>
    </reaction>
</comment>
<dbReference type="InterPro" id="IPR013154">
    <property type="entry name" value="ADH-like_N"/>
</dbReference>
<dbReference type="InterPro" id="IPR020843">
    <property type="entry name" value="ER"/>
</dbReference>
<evidence type="ECO:0000256" key="5">
    <source>
        <dbReference type="ARBA" id="ARBA00024074"/>
    </source>
</evidence>
<keyword evidence="2 7" id="KW-0479">Metal-binding</keyword>
<reference evidence="9 10" key="1">
    <citation type="submission" date="2018-03" db="EMBL/GenBank/DDBJ databases">
        <title>Genomic Encyclopedia of Type Strains, Phase III (KMG-III): the genomes of soil and plant-associated and newly described type strains.</title>
        <authorList>
            <person name="Whitman W."/>
        </authorList>
    </citation>
    <scope>NUCLEOTIDE SEQUENCE [LARGE SCALE GENOMIC DNA]</scope>
    <source>
        <strain evidence="9 10">CGMCC 1.12484</strain>
    </source>
</reference>
<dbReference type="RefSeq" id="WP_106214726.1">
    <property type="nucleotide sequence ID" value="NZ_PVTL01000010.1"/>
</dbReference>
<dbReference type="InterPro" id="IPR011032">
    <property type="entry name" value="GroES-like_sf"/>
</dbReference>
<evidence type="ECO:0000256" key="2">
    <source>
        <dbReference type="ARBA" id="ARBA00022723"/>
    </source>
</evidence>
<dbReference type="PANTHER" id="PTHR42683">
    <property type="entry name" value="ALDEHYDE REDUCTASE"/>
    <property type="match status" value="1"/>
</dbReference>
<evidence type="ECO:0000256" key="1">
    <source>
        <dbReference type="ARBA" id="ARBA00001947"/>
    </source>
</evidence>
<evidence type="ECO:0000259" key="8">
    <source>
        <dbReference type="SMART" id="SM00829"/>
    </source>
</evidence>
<dbReference type="InterPro" id="IPR002328">
    <property type="entry name" value="ADH_Zn_CS"/>
</dbReference>
<organism evidence="9 10">
    <name type="scientific">Glaciihabitans tibetensis</name>
    <dbReference type="NCBI Taxonomy" id="1266600"/>
    <lineage>
        <taxon>Bacteria</taxon>
        <taxon>Bacillati</taxon>
        <taxon>Actinomycetota</taxon>
        <taxon>Actinomycetes</taxon>
        <taxon>Micrococcales</taxon>
        <taxon>Microbacteriaceae</taxon>
        <taxon>Glaciihabitans</taxon>
    </lineage>
</organism>
<keyword evidence="3 7" id="KW-0862">Zinc</keyword>
<dbReference type="FunFam" id="3.40.50.720:FF:000022">
    <property type="entry name" value="Cinnamyl alcohol dehydrogenase"/>
    <property type="match status" value="1"/>
</dbReference>
<dbReference type="Pfam" id="PF00107">
    <property type="entry name" value="ADH_zinc_N"/>
    <property type="match status" value="1"/>
</dbReference>
<protein>
    <recommendedName>
        <fullName evidence="5">alcohol dehydrogenase (NADP(+))</fullName>
        <ecNumber evidence="5">1.1.1.2</ecNumber>
    </recommendedName>
</protein>
<sequence>MRETTAYVAVASDRPLTRQTIERRDLRPNDVAIDVTFCGVCHSDLHEIHRPGNKPLVAGHEFVGVVTAIGPEVSRFRAGDPVAVGNIIDSCGTCSMCLAGQENYCEEFPTLTYGGTDRVDGTVTQGGFANEYVADEKFVYPLPDKLDPAGVAPLMCAGITVWEPLMRWNAGPGKTIGVVGLGGLGHLAVKFAHALGAHVVLFTTSEDKAAGAKSLGADEVVVSKDPIAMKATANRFDLIIDTASVPHDLTPYIRALALDGTLCALGALGSMQFDPMALLIGRKSLASAGSGGTTGTQAMLDFCNEHGITADVEVLPARDINEALDRLERNDVRFRFALDMKTI</sequence>
<proteinExistence type="inferred from homology"/>
<dbReference type="CDD" id="cd05283">
    <property type="entry name" value="CAD1"/>
    <property type="match status" value="1"/>
</dbReference>
<evidence type="ECO:0000256" key="3">
    <source>
        <dbReference type="ARBA" id="ARBA00022833"/>
    </source>
</evidence>